<dbReference type="SMART" id="SM00715">
    <property type="entry name" value="LA"/>
    <property type="match status" value="1"/>
</dbReference>
<dbReference type="GO" id="GO:1990904">
    <property type="term" value="C:ribonucleoprotein complex"/>
    <property type="evidence" value="ECO:0007669"/>
    <property type="project" value="InterPro"/>
</dbReference>
<dbReference type="GO" id="GO:0003723">
    <property type="term" value="F:RNA binding"/>
    <property type="evidence" value="ECO:0007669"/>
    <property type="project" value="UniProtKB-UniRule"/>
</dbReference>
<organism evidence="5 6">
    <name type="scientific">Stylonychia lemnae</name>
    <name type="common">Ciliate</name>
    <dbReference type="NCBI Taxonomy" id="5949"/>
    <lineage>
        <taxon>Eukaryota</taxon>
        <taxon>Sar</taxon>
        <taxon>Alveolata</taxon>
        <taxon>Ciliophora</taxon>
        <taxon>Intramacronucleata</taxon>
        <taxon>Spirotrichea</taxon>
        <taxon>Stichotrichia</taxon>
        <taxon>Sporadotrichida</taxon>
        <taxon>Oxytrichidae</taxon>
        <taxon>Stylonychinae</taxon>
        <taxon>Stylonychia</taxon>
    </lineage>
</organism>
<dbReference type="PROSITE" id="PS50961">
    <property type="entry name" value="HTH_LA"/>
    <property type="match status" value="1"/>
</dbReference>
<evidence type="ECO:0000313" key="5">
    <source>
        <dbReference type="EMBL" id="CDW75697.1"/>
    </source>
</evidence>
<dbReference type="PRINTS" id="PR00302">
    <property type="entry name" value="LUPUSLA"/>
</dbReference>
<accession>A0A078A1H7</accession>
<dbReference type="GO" id="GO:0005634">
    <property type="term" value="C:nucleus"/>
    <property type="evidence" value="ECO:0007669"/>
    <property type="project" value="InterPro"/>
</dbReference>
<feature type="region of interest" description="Disordered" evidence="3">
    <location>
        <begin position="245"/>
        <end position="264"/>
    </location>
</feature>
<dbReference type="OrthoDB" id="409625at2759"/>
<protein>
    <submittedName>
        <fullName evidence="5">Lupus la</fullName>
    </submittedName>
</protein>
<dbReference type="Proteomes" id="UP000039865">
    <property type="component" value="Unassembled WGS sequence"/>
</dbReference>
<keyword evidence="1 2" id="KW-0694">RNA-binding</keyword>
<evidence type="ECO:0000259" key="4">
    <source>
        <dbReference type="PROSITE" id="PS50961"/>
    </source>
</evidence>
<evidence type="ECO:0000256" key="3">
    <source>
        <dbReference type="SAM" id="MobiDB-lite"/>
    </source>
</evidence>
<dbReference type="PANTHER" id="PTHR33415:SF21">
    <property type="entry name" value="OS04G0572600 PROTEIN"/>
    <property type="match status" value="1"/>
</dbReference>
<dbReference type="InterPro" id="IPR002344">
    <property type="entry name" value="Lupus_La"/>
</dbReference>
<dbReference type="GO" id="GO:0009507">
    <property type="term" value="C:chloroplast"/>
    <property type="evidence" value="ECO:0007669"/>
    <property type="project" value="TreeGrafter"/>
</dbReference>
<feature type="compositionally biased region" description="Basic and acidic residues" evidence="3">
    <location>
        <begin position="94"/>
        <end position="109"/>
    </location>
</feature>
<dbReference type="GO" id="GO:0009658">
    <property type="term" value="P:chloroplast organization"/>
    <property type="evidence" value="ECO:0007669"/>
    <property type="project" value="TreeGrafter"/>
</dbReference>
<dbReference type="AlphaFoldDB" id="A0A078A1H7"/>
<dbReference type="GO" id="GO:1901259">
    <property type="term" value="P:chloroplast rRNA processing"/>
    <property type="evidence" value="ECO:0007669"/>
    <property type="project" value="TreeGrafter"/>
</dbReference>
<sequence>MSANQAEIKKQVEFYLSDKNLANDSFFHSKISGNVEHWLDIADILNCNKIKRMGIKEAEIAASLKSSSEVEVSEDGKKVRRVGKKALPELIHKEGQKKRDVKAQSKEEEKGDAEDDTIQLDERGNHILVNADFENPIIIHFKTEAKDGDGFKVNWKEIENEVKQKNPLLKIVYSRADQYEGDLAISSHKLKQVNLEKLTSATLKVQEKNFTFIKTAGEELKDFWQKQGGHYQFCIQPKLRNIKKQQKIAKQQKRDAGTSNDNGSKRAKLSFEIAGVYYTDISKVKSKARAILTIKKDGEKLTGNDEEFIKELIKFHDKHDSKFKDFGHFEAGEHPNYEKTRCFFVVRNDGTKEDFSISKCIMNLEKQSQ</sequence>
<dbReference type="Gene3D" id="1.10.10.10">
    <property type="entry name" value="Winged helix-like DNA-binding domain superfamily/Winged helix DNA-binding domain"/>
    <property type="match status" value="1"/>
</dbReference>
<dbReference type="InterPro" id="IPR036390">
    <property type="entry name" value="WH_DNA-bd_sf"/>
</dbReference>
<dbReference type="InParanoid" id="A0A078A1H7"/>
<dbReference type="Pfam" id="PF05383">
    <property type="entry name" value="La"/>
    <property type="match status" value="1"/>
</dbReference>
<feature type="region of interest" description="Disordered" evidence="3">
    <location>
        <begin position="94"/>
        <end position="119"/>
    </location>
</feature>
<dbReference type="Gene3D" id="3.10.450.40">
    <property type="match status" value="1"/>
</dbReference>
<dbReference type="SUPFAM" id="SSF46785">
    <property type="entry name" value="Winged helix' DNA-binding domain"/>
    <property type="match status" value="1"/>
</dbReference>
<dbReference type="EMBL" id="CCKQ01004543">
    <property type="protein sequence ID" value="CDW75697.1"/>
    <property type="molecule type" value="Genomic_DNA"/>
</dbReference>
<dbReference type="PANTHER" id="PTHR33415">
    <property type="entry name" value="PROTEIN EMBRYO DEFECTIVE 514"/>
    <property type="match status" value="1"/>
</dbReference>
<evidence type="ECO:0000313" key="6">
    <source>
        <dbReference type="Proteomes" id="UP000039865"/>
    </source>
</evidence>
<evidence type="ECO:0000256" key="2">
    <source>
        <dbReference type="PROSITE-ProRule" id="PRU00332"/>
    </source>
</evidence>
<name>A0A078A1H7_STYLE</name>
<dbReference type="InterPro" id="IPR036388">
    <property type="entry name" value="WH-like_DNA-bd_sf"/>
</dbReference>
<dbReference type="Pfam" id="PF11523">
    <property type="entry name" value="DUF3223"/>
    <property type="match status" value="1"/>
</dbReference>
<evidence type="ECO:0000256" key="1">
    <source>
        <dbReference type="ARBA" id="ARBA00022884"/>
    </source>
</evidence>
<dbReference type="CDD" id="cd07323">
    <property type="entry name" value="LAM"/>
    <property type="match status" value="1"/>
</dbReference>
<dbReference type="InterPro" id="IPR006630">
    <property type="entry name" value="La_HTH"/>
</dbReference>
<dbReference type="InterPro" id="IPR044673">
    <property type="entry name" value="DCL-like"/>
</dbReference>
<gene>
    <name evidence="5" type="primary">Contig18086.g19226</name>
    <name evidence="5" type="ORF">STYLEM_4690</name>
</gene>
<feature type="compositionally biased region" description="Acidic residues" evidence="3">
    <location>
        <begin position="110"/>
        <end position="119"/>
    </location>
</feature>
<keyword evidence="6" id="KW-1185">Reference proteome</keyword>
<reference evidence="5 6" key="1">
    <citation type="submission" date="2014-06" db="EMBL/GenBank/DDBJ databases">
        <authorList>
            <person name="Swart Estienne"/>
        </authorList>
    </citation>
    <scope>NUCLEOTIDE SEQUENCE [LARGE SCALE GENOMIC DNA]</scope>
    <source>
        <strain evidence="5 6">130c</strain>
    </source>
</reference>
<proteinExistence type="predicted"/>
<feature type="domain" description="HTH La-type RNA-binding" evidence="4">
    <location>
        <begin position="1"/>
        <end position="89"/>
    </location>
</feature>